<name>A0A3B0S4N2_9ZZZZ</name>
<evidence type="ECO:0000313" key="2">
    <source>
        <dbReference type="EMBL" id="VAV90335.1"/>
    </source>
</evidence>
<evidence type="ECO:0008006" key="3">
    <source>
        <dbReference type="Google" id="ProtNLM"/>
    </source>
</evidence>
<evidence type="ECO:0000256" key="1">
    <source>
        <dbReference type="SAM" id="MobiDB-lite"/>
    </source>
</evidence>
<dbReference type="AlphaFoldDB" id="A0A3B0S4N2"/>
<organism evidence="2">
    <name type="scientific">hydrothermal vent metagenome</name>
    <dbReference type="NCBI Taxonomy" id="652676"/>
    <lineage>
        <taxon>unclassified sequences</taxon>
        <taxon>metagenomes</taxon>
        <taxon>ecological metagenomes</taxon>
    </lineage>
</organism>
<accession>A0A3B0S4N2</accession>
<dbReference type="InterPro" id="IPR010321">
    <property type="entry name" value="DUF922"/>
</dbReference>
<proteinExistence type="predicted"/>
<feature type="compositionally biased region" description="Basic residues" evidence="1">
    <location>
        <begin position="198"/>
        <end position="215"/>
    </location>
</feature>
<reference evidence="2" key="1">
    <citation type="submission" date="2018-06" db="EMBL/GenBank/DDBJ databases">
        <authorList>
            <person name="Zhirakovskaya E."/>
        </authorList>
    </citation>
    <scope>NUCLEOTIDE SEQUENCE</scope>
</reference>
<dbReference type="Pfam" id="PF06037">
    <property type="entry name" value="DUF922"/>
    <property type="match status" value="1"/>
</dbReference>
<feature type="region of interest" description="Disordered" evidence="1">
    <location>
        <begin position="197"/>
        <end position="228"/>
    </location>
</feature>
<dbReference type="EMBL" id="UOEC01000076">
    <property type="protein sequence ID" value="VAV90335.1"/>
    <property type="molecule type" value="Genomic_DNA"/>
</dbReference>
<gene>
    <name evidence="2" type="ORF">MNBD_ALPHA08-1519</name>
</gene>
<sequence length="228" mass="25957">MIRIGLPVFVAALAMSFVASGAQTKGKLVTKFKYYSVSGSTAATLHRNMTVPTGFFSSERVYGNITMSPSFSGTFKPGRKGKSCRIQGFGINGEFVVRLPKLKSGVKLPRSLNRKFRNFVSYVRKHELTHRSIWTRCLRSAEARIKRLRVKSCTRLDAQAANIITSEWAKCEKRNIRFDALEQKRLRRLPLVREAFKPAKRPKRTASKKRSRPGKVQRGAFDRAIDYR</sequence>
<protein>
    <recommendedName>
        <fullName evidence="3">DUF922 domain-containing protein</fullName>
    </recommendedName>
</protein>